<comment type="caution">
    <text evidence="2">The sequence shown here is derived from an EMBL/GenBank/DDBJ whole genome shotgun (WGS) entry which is preliminary data.</text>
</comment>
<sequence>MWYELFSCVQYLFSCSGIMQYFSFLLICLPWLDSPLRCIRMRSRSTVSTLVRSHYLGLIASPAADGPARTSPSHACAVDFHIRTGCQCLPRRQFQAP</sequence>
<protein>
    <recommendedName>
        <fullName evidence="4">Secreted protein</fullName>
    </recommendedName>
</protein>
<keyword evidence="3" id="KW-1185">Reference proteome</keyword>
<feature type="transmembrane region" description="Helical" evidence="1">
    <location>
        <begin position="12"/>
        <end position="32"/>
    </location>
</feature>
<accession>A0AAV7CBC5</accession>
<gene>
    <name evidence="2" type="ORF">GDO81_007977</name>
</gene>
<keyword evidence="1" id="KW-1133">Transmembrane helix</keyword>
<proteinExistence type="predicted"/>
<evidence type="ECO:0008006" key="4">
    <source>
        <dbReference type="Google" id="ProtNLM"/>
    </source>
</evidence>
<keyword evidence="1" id="KW-0812">Transmembrane</keyword>
<evidence type="ECO:0000313" key="3">
    <source>
        <dbReference type="Proteomes" id="UP000824782"/>
    </source>
</evidence>
<dbReference type="EMBL" id="WNYA01000003">
    <property type="protein sequence ID" value="KAG8582264.1"/>
    <property type="molecule type" value="Genomic_DNA"/>
</dbReference>
<name>A0AAV7CBC5_ENGPU</name>
<reference evidence="2" key="1">
    <citation type="thesis" date="2020" institute="ProQuest LLC" country="789 East Eisenhower Parkway, Ann Arbor, MI, USA">
        <title>Comparative Genomics and Chromosome Evolution.</title>
        <authorList>
            <person name="Mudd A.B."/>
        </authorList>
    </citation>
    <scope>NUCLEOTIDE SEQUENCE</scope>
    <source>
        <strain evidence="2">237g6f4</strain>
        <tissue evidence="2">Blood</tissue>
    </source>
</reference>
<organism evidence="2 3">
    <name type="scientific">Engystomops pustulosus</name>
    <name type="common">Tungara frog</name>
    <name type="synonym">Physalaemus pustulosus</name>
    <dbReference type="NCBI Taxonomy" id="76066"/>
    <lineage>
        <taxon>Eukaryota</taxon>
        <taxon>Metazoa</taxon>
        <taxon>Chordata</taxon>
        <taxon>Craniata</taxon>
        <taxon>Vertebrata</taxon>
        <taxon>Euteleostomi</taxon>
        <taxon>Amphibia</taxon>
        <taxon>Batrachia</taxon>
        <taxon>Anura</taxon>
        <taxon>Neobatrachia</taxon>
        <taxon>Hyloidea</taxon>
        <taxon>Leptodactylidae</taxon>
        <taxon>Leiuperinae</taxon>
        <taxon>Engystomops</taxon>
    </lineage>
</organism>
<evidence type="ECO:0000256" key="1">
    <source>
        <dbReference type="SAM" id="Phobius"/>
    </source>
</evidence>
<keyword evidence="1" id="KW-0472">Membrane</keyword>
<dbReference type="AlphaFoldDB" id="A0AAV7CBC5"/>
<evidence type="ECO:0000313" key="2">
    <source>
        <dbReference type="EMBL" id="KAG8582264.1"/>
    </source>
</evidence>
<dbReference type="Proteomes" id="UP000824782">
    <property type="component" value="Unassembled WGS sequence"/>
</dbReference>